<evidence type="ECO:0000256" key="7">
    <source>
        <dbReference type="ARBA" id="ARBA00022723"/>
    </source>
</evidence>
<dbReference type="GO" id="GO:0004523">
    <property type="term" value="F:RNA-DNA hybrid ribonuclease activity"/>
    <property type="evidence" value="ECO:0007669"/>
    <property type="project" value="UniProtKB-EC"/>
</dbReference>
<dbReference type="InterPro" id="IPR012337">
    <property type="entry name" value="RNaseH-like_sf"/>
</dbReference>
<dbReference type="InterPro" id="IPR022892">
    <property type="entry name" value="RNaseHI"/>
</dbReference>
<name>A0A7W4V4P3_9MICO</name>
<evidence type="ECO:0000256" key="9">
    <source>
        <dbReference type="ARBA" id="ARBA00022801"/>
    </source>
</evidence>
<dbReference type="Proteomes" id="UP000529310">
    <property type="component" value="Unassembled WGS sequence"/>
</dbReference>
<evidence type="ECO:0000256" key="2">
    <source>
        <dbReference type="ARBA" id="ARBA00001946"/>
    </source>
</evidence>
<feature type="domain" description="RNase H type-1" evidence="11">
    <location>
        <begin position="8"/>
        <end position="152"/>
    </location>
</feature>
<proteinExistence type="inferred from homology"/>
<keyword evidence="9 12" id="KW-0378">Hydrolase</keyword>
<reference evidence="12 13" key="1">
    <citation type="submission" date="2020-08" db="EMBL/GenBank/DDBJ databases">
        <title>Sequencing the genomes of 1000 actinobacteria strains.</title>
        <authorList>
            <person name="Klenk H.-P."/>
        </authorList>
    </citation>
    <scope>NUCLEOTIDE SEQUENCE [LARGE SCALE GENOMIC DNA]</scope>
    <source>
        <strain evidence="12 13">DSM 27099</strain>
    </source>
</reference>
<comment type="catalytic activity">
    <reaction evidence="1">
        <text>Endonucleolytic cleavage to 5'-phosphomonoester.</text>
        <dbReference type="EC" id="3.1.26.4"/>
    </reaction>
</comment>
<keyword evidence="8" id="KW-0255">Endonuclease</keyword>
<dbReference type="InterPro" id="IPR050092">
    <property type="entry name" value="RNase_H"/>
</dbReference>
<dbReference type="Gene3D" id="3.30.420.10">
    <property type="entry name" value="Ribonuclease H-like superfamily/Ribonuclease H"/>
    <property type="match status" value="1"/>
</dbReference>
<organism evidence="12 13">
    <name type="scientific">Microbacterium endophyticum</name>
    <dbReference type="NCBI Taxonomy" id="1526412"/>
    <lineage>
        <taxon>Bacteria</taxon>
        <taxon>Bacillati</taxon>
        <taxon>Actinomycetota</taxon>
        <taxon>Actinomycetes</taxon>
        <taxon>Micrococcales</taxon>
        <taxon>Microbacteriaceae</taxon>
        <taxon>Microbacterium</taxon>
    </lineage>
</organism>
<comment type="cofactor">
    <cofactor evidence="2">
        <name>Mg(2+)</name>
        <dbReference type="ChEBI" id="CHEBI:18420"/>
    </cofactor>
</comment>
<keyword evidence="6" id="KW-0540">Nuclease</keyword>
<evidence type="ECO:0000256" key="1">
    <source>
        <dbReference type="ARBA" id="ARBA00000077"/>
    </source>
</evidence>
<evidence type="ECO:0000256" key="6">
    <source>
        <dbReference type="ARBA" id="ARBA00022722"/>
    </source>
</evidence>
<evidence type="ECO:0000256" key="10">
    <source>
        <dbReference type="ARBA" id="ARBA00022842"/>
    </source>
</evidence>
<keyword evidence="13" id="KW-1185">Reference proteome</keyword>
<keyword evidence="7" id="KW-0479">Metal-binding</keyword>
<dbReference type="EMBL" id="JACHWQ010000008">
    <property type="protein sequence ID" value="MBB2976791.1"/>
    <property type="molecule type" value="Genomic_DNA"/>
</dbReference>
<evidence type="ECO:0000256" key="3">
    <source>
        <dbReference type="ARBA" id="ARBA00005300"/>
    </source>
</evidence>
<gene>
    <name evidence="12" type="ORF">FHX49_002377</name>
</gene>
<dbReference type="InterPro" id="IPR002156">
    <property type="entry name" value="RNaseH_domain"/>
</dbReference>
<dbReference type="RefSeq" id="WP_165138405.1">
    <property type="nucleotide sequence ID" value="NZ_CP049255.1"/>
</dbReference>
<dbReference type="InterPro" id="IPR036397">
    <property type="entry name" value="RNaseH_sf"/>
</dbReference>
<dbReference type="CDD" id="cd09278">
    <property type="entry name" value="RNase_HI_prokaryote_like"/>
    <property type="match status" value="1"/>
</dbReference>
<dbReference type="PANTHER" id="PTHR10642">
    <property type="entry name" value="RIBONUCLEASE H1"/>
    <property type="match status" value="1"/>
</dbReference>
<dbReference type="GO" id="GO:0003676">
    <property type="term" value="F:nucleic acid binding"/>
    <property type="evidence" value="ECO:0007669"/>
    <property type="project" value="InterPro"/>
</dbReference>
<sequence>MPQPHTTEIDRYTLATDGACKGNPGPAGWAWVGEDGNWAAGSIPEGTNNIGELLALLYAITDHQHVRHLTVQADSMYAIDTYSKWMDGHARRGWVTSAKKPTANRDILEQLIVARDGRRASGMPDVILEHVRGHAGHRLNSWADERAVRASQHAAKGERLVWASRRGLDPLDVTVDPSKSAADRAGRR</sequence>
<dbReference type="SUPFAM" id="SSF53098">
    <property type="entry name" value="Ribonuclease H-like"/>
    <property type="match status" value="1"/>
</dbReference>
<dbReference type="PROSITE" id="PS50879">
    <property type="entry name" value="RNASE_H_1"/>
    <property type="match status" value="1"/>
</dbReference>
<keyword evidence="10" id="KW-0460">Magnesium</keyword>
<evidence type="ECO:0000256" key="8">
    <source>
        <dbReference type="ARBA" id="ARBA00022759"/>
    </source>
</evidence>
<evidence type="ECO:0000256" key="5">
    <source>
        <dbReference type="ARBA" id="ARBA00012180"/>
    </source>
</evidence>
<evidence type="ECO:0000256" key="4">
    <source>
        <dbReference type="ARBA" id="ARBA00011245"/>
    </source>
</evidence>
<accession>A0A7W4V4P3</accession>
<dbReference type="GO" id="GO:0043137">
    <property type="term" value="P:DNA replication, removal of RNA primer"/>
    <property type="evidence" value="ECO:0007669"/>
    <property type="project" value="TreeGrafter"/>
</dbReference>
<comment type="similarity">
    <text evidence="3">Belongs to the RNase H family.</text>
</comment>
<dbReference type="EC" id="3.1.26.4" evidence="5"/>
<evidence type="ECO:0000313" key="12">
    <source>
        <dbReference type="EMBL" id="MBB2976791.1"/>
    </source>
</evidence>
<comment type="caution">
    <text evidence="12">The sequence shown here is derived from an EMBL/GenBank/DDBJ whole genome shotgun (WGS) entry which is preliminary data.</text>
</comment>
<dbReference type="Pfam" id="PF00075">
    <property type="entry name" value="RNase_H"/>
    <property type="match status" value="1"/>
</dbReference>
<evidence type="ECO:0000313" key="13">
    <source>
        <dbReference type="Proteomes" id="UP000529310"/>
    </source>
</evidence>
<protein>
    <recommendedName>
        <fullName evidence="5">ribonuclease H</fullName>
        <ecNumber evidence="5">3.1.26.4</ecNumber>
    </recommendedName>
</protein>
<evidence type="ECO:0000259" key="11">
    <source>
        <dbReference type="PROSITE" id="PS50879"/>
    </source>
</evidence>
<dbReference type="GO" id="GO:0046872">
    <property type="term" value="F:metal ion binding"/>
    <property type="evidence" value="ECO:0007669"/>
    <property type="project" value="UniProtKB-KW"/>
</dbReference>
<dbReference type="PANTHER" id="PTHR10642:SF26">
    <property type="entry name" value="RIBONUCLEASE H1"/>
    <property type="match status" value="1"/>
</dbReference>
<dbReference type="AlphaFoldDB" id="A0A7W4V4P3"/>
<comment type="subunit">
    <text evidence="4">Monomer.</text>
</comment>